<protein>
    <recommendedName>
        <fullName evidence="5">RRM domain-containing protein</fullName>
    </recommendedName>
</protein>
<feature type="region of interest" description="Disordered" evidence="4">
    <location>
        <begin position="871"/>
        <end position="904"/>
    </location>
</feature>
<feature type="domain" description="RRM" evidence="5">
    <location>
        <begin position="12"/>
        <end position="93"/>
    </location>
</feature>
<dbReference type="SMART" id="SM00361">
    <property type="entry name" value="RRM_1"/>
    <property type="match status" value="2"/>
</dbReference>
<feature type="domain" description="RRM" evidence="5">
    <location>
        <begin position="298"/>
        <end position="375"/>
    </location>
</feature>
<dbReference type="PANTHER" id="PTHR10352">
    <property type="entry name" value="EUKARYOTIC TRANSLATION INITIATION FACTOR 3 SUBUNIT G"/>
    <property type="match status" value="1"/>
</dbReference>
<dbReference type="InterPro" id="IPR035979">
    <property type="entry name" value="RBD_domain_sf"/>
</dbReference>
<feature type="coiled-coil region" evidence="3">
    <location>
        <begin position="577"/>
        <end position="605"/>
    </location>
</feature>
<feature type="domain" description="RRM" evidence="5">
    <location>
        <begin position="713"/>
        <end position="790"/>
    </location>
</feature>
<evidence type="ECO:0000259" key="5">
    <source>
        <dbReference type="PROSITE" id="PS50102"/>
    </source>
</evidence>
<evidence type="ECO:0000313" key="6">
    <source>
        <dbReference type="EMBL" id="GFH53923.1"/>
    </source>
</evidence>
<feature type="compositionally biased region" description="Acidic residues" evidence="4">
    <location>
        <begin position="193"/>
        <end position="207"/>
    </location>
</feature>
<feature type="region of interest" description="Disordered" evidence="4">
    <location>
        <begin position="232"/>
        <end position="291"/>
    </location>
</feature>
<keyword evidence="3" id="KW-0175">Coiled coil</keyword>
<dbReference type="GO" id="GO:0003723">
    <property type="term" value="F:RNA binding"/>
    <property type="evidence" value="ECO:0007669"/>
    <property type="project" value="UniProtKB-UniRule"/>
</dbReference>
<proteinExistence type="predicted"/>
<gene>
    <name evidence="6" type="ORF">CTEN210_10399</name>
</gene>
<evidence type="ECO:0000313" key="7">
    <source>
        <dbReference type="Proteomes" id="UP001054902"/>
    </source>
</evidence>
<dbReference type="SMART" id="SM00360">
    <property type="entry name" value="RRM"/>
    <property type="match status" value="5"/>
</dbReference>
<accession>A0AAD3CXN1</accession>
<feature type="compositionally biased region" description="Polar residues" evidence="4">
    <location>
        <begin position="1181"/>
        <end position="1203"/>
    </location>
</feature>
<feature type="region of interest" description="Disordered" evidence="4">
    <location>
        <begin position="96"/>
        <end position="139"/>
    </location>
</feature>
<feature type="domain" description="RRM" evidence="5">
    <location>
        <begin position="605"/>
        <end position="697"/>
    </location>
</feature>
<evidence type="ECO:0000256" key="4">
    <source>
        <dbReference type="SAM" id="MobiDB-lite"/>
    </source>
</evidence>
<feature type="region of interest" description="Disordered" evidence="4">
    <location>
        <begin position="1158"/>
        <end position="1209"/>
    </location>
</feature>
<sequence>MTAKPQSQEETTRICIKNVPPNFTDAKLRSHLATNAQEPLTITDCKILRTKDGVSRKLAFVGFKNADMAKHAISFFDKSYALTSRLLVEPAFSKKGDSEYRPWSKHSKGSSRYNTLHNIVDEKKDNKEKKPSNTEEEKDIELERKKKEFVDVIMGGKKSNSNLFWANDDGKGEDQDENNTGLAPDDRSKGDTSDSDSDDDVDSDDDSVDVMKTYKSEVSDLDFLKSKVLSNKENLSDDDSSSAPSSDGSDSEDSDSDSDDESTNESNPTETTKTKEGKDINSEMKSHDNNDNQILTNSRLFVRNLPFSVVEEDLNEVFAKFGTILECHIPVDDSDRNKGYAFVKFSSNDDAYTAMNTLDGTPFQGRLMHVLPAKDEKHVQQDENIEGEDNMTSHKVKKELERQKNAGSETAGLNSSFVRSDTVVENLASRLGIDKGSILNVKDGLSSGNAAVRLALGETQVIEENRKFFEKHGIDMESLVSPNSKSAAEAKRSSSTILVKNLPFDTTIDELSKVFVAAGGKKPQILLPPSRTIALVEYSNNNDAKRAFRKLAYKRFKNVPLYLEWACLSKPVAIKEVENTKSNIMESEQDENDNENEDIDEGESTAVYVKNLNFRTSEDALRRAFEEQVGKVRSVRIPTKTAAVKAGRGAKNNEPQKMSMGFGFVEFSSFEIAKKAVSTMKGAVIDGHEIELQISKASTSSSKSAGKKNKPSTKIIVRNVPFQATRTEILQLFGSFGQLKTVRLPKKYDGGHRGFAFVEFTGAKEALNAMKALASTHLYGRHLVLEWAEDKESEKRELSTETVQPKNKKIRLVINKLVHIKMIDRFDETSRKELEYVGANNIGQSEKMSFSMFSNGSEKARGDDNAQLLIPTFSEERKSPATTEYQKGTTASSPSSSVESYTHGFPATRDMHSSIFRPKISPNTDDIQPLDNYDKNGKMIDFKYCRQVSTGLTSRNSYDSIGANASMQSCDVEELITSSKKKNVGITGEIQHQNTMNSEKGRKIELTISKSMSEKEDEKIVSEIKTKPQTIVPSMKAHGPKYLNYELLLRSKAKLFSEFTFLLPDLKLCVMRYLNSKEVHWDRANRKFEDVVARRRLKCCVLAYGGNMFPRQVKRNSSVSSIFRLNEEKSKVESREQDDYDSQLYQRFYDNDRRLSWDVEDTSPVPTPRTGRFVLNDPDQSKNQQAKNNENSQHSTNNETSGHFKTEGGGTKMKYRCKLCGQPKQNHSCPYEQSLERSIGTMAHSAVNAFQSEEPGKLTSALSEMNNYLDLEDLENGDGFSFERSSQSKRQIDPYSLVQNVGREYMGKRRKIRKNSMKKDGKNVQGDKLFLETMEIKPELFRAVSIRSNHSMGDFQYPTIPMTNRQRGDASEELFHLCQQVHGLADECGKVLQVARETKLWDLAVAELTTQVLVVLGCPPRDDTLNGLGRHLLSIGISS</sequence>
<dbReference type="CDD" id="cd12317">
    <property type="entry name" value="RRM4_RBM19_RRM3_MRD1"/>
    <property type="match status" value="1"/>
</dbReference>
<evidence type="ECO:0000256" key="3">
    <source>
        <dbReference type="SAM" id="Coils"/>
    </source>
</evidence>
<dbReference type="Gene3D" id="3.30.70.330">
    <property type="match status" value="5"/>
</dbReference>
<evidence type="ECO:0000256" key="1">
    <source>
        <dbReference type="ARBA" id="ARBA00022884"/>
    </source>
</evidence>
<feature type="compositionally biased region" description="Acidic residues" evidence="4">
    <location>
        <begin position="249"/>
        <end position="263"/>
    </location>
</feature>
<dbReference type="Pfam" id="PF00076">
    <property type="entry name" value="RRM_1"/>
    <property type="match status" value="5"/>
</dbReference>
<feature type="compositionally biased region" description="Basic and acidic residues" evidence="4">
    <location>
        <begin position="119"/>
        <end position="139"/>
    </location>
</feature>
<dbReference type="CDD" id="cd12320">
    <property type="entry name" value="RRM6_RBM19_RRM5_MRD1"/>
    <property type="match status" value="1"/>
</dbReference>
<organism evidence="6 7">
    <name type="scientific">Chaetoceros tenuissimus</name>
    <dbReference type="NCBI Taxonomy" id="426638"/>
    <lineage>
        <taxon>Eukaryota</taxon>
        <taxon>Sar</taxon>
        <taxon>Stramenopiles</taxon>
        <taxon>Ochrophyta</taxon>
        <taxon>Bacillariophyta</taxon>
        <taxon>Coscinodiscophyceae</taxon>
        <taxon>Chaetocerotophycidae</taxon>
        <taxon>Chaetocerotales</taxon>
        <taxon>Chaetocerotaceae</taxon>
        <taxon>Chaetoceros</taxon>
    </lineage>
</organism>
<dbReference type="PROSITE" id="PS50102">
    <property type="entry name" value="RRM"/>
    <property type="match status" value="5"/>
</dbReference>
<feature type="compositionally biased region" description="Basic and acidic residues" evidence="4">
    <location>
        <begin position="272"/>
        <end position="290"/>
    </location>
</feature>
<dbReference type="InterPro" id="IPR034423">
    <property type="entry name" value="RBM19_RRM5"/>
</dbReference>
<reference evidence="6 7" key="1">
    <citation type="journal article" date="2021" name="Sci. Rep.">
        <title>The genome of the diatom Chaetoceros tenuissimus carries an ancient integrated fragment of an extant virus.</title>
        <authorList>
            <person name="Hongo Y."/>
            <person name="Kimura K."/>
            <person name="Takaki Y."/>
            <person name="Yoshida Y."/>
            <person name="Baba S."/>
            <person name="Kobayashi G."/>
            <person name="Nagasaki K."/>
            <person name="Hano T."/>
            <person name="Tomaru Y."/>
        </authorList>
    </citation>
    <scope>NUCLEOTIDE SEQUENCE [LARGE SCALE GENOMIC DNA]</scope>
    <source>
        <strain evidence="6 7">NIES-3715</strain>
    </source>
</reference>
<keyword evidence="7" id="KW-1185">Reference proteome</keyword>
<dbReference type="SUPFAM" id="SSF54928">
    <property type="entry name" value="RNA-binding domain, RBD"/>
    <property type="match status" value="3"/>
</dbReference>
<dbReference type="InterPro" id="IPR012677">
    <property type="entry name" value="Nucleotide-bd_a/b_plait_sf"/>
</dbReference>
<dbReference type="CDD" id="cd12318">
    <property type="entry name" value="RRM5_RBM19_like"/>
    <property type="match status" value="1"/>
</dbReference>
<feature type="domain" description="RRM" evidence="5">
    <location>
        <begin position="495"/>
        <end position="568"/>
    </location>
</feature>
<dbReference type="EMBL" id="BLLK01000047">
    <property type="protein sequence ID" value="GFH53923.1"/>
    <property type="molecule type" value="Genomic_DNA"/>
</dbReference>
<name>A0AAD3CXN1_9STRA</name>
<feature type="region of interest" description="Disordered" evidence="4">
    <location>
        <begin position="161"/>
        <end position="207"/>
    </location>
</feature>
<dbReference type="Proteomes" id="UP001054902">
    <property type="component" value="Unassembled WGS sequence"/>
</dbReference>
<keyword evidence="1 2" id="KW-0694">RNA-binding</keyword>
<dbReference type="InterPro" id="IPR003954">
    <property type="entry name" value="RRM_euk-type"/>
</dbReference>
<dbReference type="InterPro" id="IPR000504">
    <property type="entry name" value="RRM_dom"/>
</dbReference>
<comment type="caution">
    <text evidence="6">The sequence shown here is derived from an EMBL/GenBank/DDBJ whole genome shotgun (WGS) entry which is preliminary data.</text>
</comment>
<feature type="compositionally biased region" description="Polar residues" evidence="4">
    <location>
        <begin position="880"/>
        <end position="891"/>
    </location>
</feature>
<evidence type="ECO:0000256" key="2">
    <source>
        <dbReference type="PROSITE-ProRule" id="PRU00176"/>
    </source>
</evidence>